<dbReference type="EMBL" id="JARKIE010000053">
    <property type="protein sequence ID" value="KAJ7692199.1"/>
    <property type="molecule type" value="Genomic_DNA"/>
</dbReference>
<keyword evidence="2" id="KW-1185">Reference proteome</keyword>
<comment type="caution">
    <text evidence="1">The sequence shown here is derived from an EMBL/GenBank/DDBJ whole genome shotgun (WGS) entry which is preliminary data.</text>
</comment>
<protein>
    <submittedName>
        <fullName evidence="1">Uncharacterized protein</fullName>
    </submittedName>
</protein>
<gene>
    <name evidence="1" type="ORF">B0H17DRAFT_1284121</name>
</gene>
<sequence>MSRMLHFPLSLRNTGVGGSNSGVPWRSNSLNAMQQKHQMIEIFLTIEQELPRPGGGPPLYAQHGNRITDLISVLLLRDLSAFLSQAYKSQAELELQIGAAKWNLQLIITNDEMLEEALKAGNRRDIGWCRTSGTGHVPFSFSSTLLTYDSARHAHVHPPAPHNARRTRRDAYEFAESRVHAARGLWATVSCSRLGAARLVKTPSPSLRVSPRHSSRSSAAPVTAFLGMALKDGAMRDPMPVDARGESGN</sequence>
<evidence type="ECO:0000313" key="1">
    <source>
        <dbReference type="EMBL" id="KAJ7692199.1"/>
    </source>
</evidence>
<reference evidence="1" key="1">
    <citation type="submission" date="2023-03" db="EMBL/GenBank/DDBJ databases">
        <title>Massive genome expansion in bonnet fungi (Mycena s.s.) driven by repeated elements and novel gene families across ecological guilds.</title>
        <authorList>
            <consortium name="Lawrence Berkeley National Laboratory"/>
            <person name="Harder C.B."/>
            <person name="Miyauchi S."/>
            <person name="Viragh M."/>
            <person name="Kuo A."/>
            <person name="Thoen E."/>
            <person name="Andreopoulos B."/>
            <person name="Lu D."/>
            <person name="Skrede I."/>
            <person name="Drula E."/>
            <person name="Henrissat B."/>
            <person name="Morin E."/>
            <person name="Kohler A."/>
            <person name="Barry K."/>
            <person name="LaButti K."/>
            <person name="Morin E."/>
            <person name="Salamov A."/>
            <person name="Lipzen A."/>
            <person name="Mereny Z."/>
            <person name="Hegedus B."/>
            <person name="Baldrian P."/>
            <person name="Stursova M."/>
            <person name="Weitz H."/>
            <person name="Taylor A."/>
            <person name="Grigoriev I.V."/>
            <person name="Nagy L.G."/>
            <person name="Martin F."/>
            <person name="Kauserud H."/>
        </authorList>
    </citation>
    <scope>NUCLEOTIDE SEQUENCE</scope>
    <source>
        <strain evidence="1">CBHHK067</strain>
    </source>
</reference>
<dbReference type="AlphaFoldDB" id="A0AAD7GJM5"/>
<name>A0AAD7GJM5_MYCRO</name>
<proteinExistence type="predicted"/>
<organism evidence="1 2">
    <name type="scientific">Mycena rosella</name>
    <name type="common">Pink bonnet</name>
    <name type="synonym">Agaricus rosellus</name>
    <dbReference type="NCBI Taxonomy" id="1033263"/>
    <lineage>
        <taxon>Eukaryota</taxon>
        <taxon>Fungi</taxon>
        <taxon>Dikarya</taxon>
        <taxon>Basidiomycota</taxon>
        <taxon>Agaricomycotina</taxon>
        <taxon>Agaricomycetes</taxon>
        <taxon>Agaricomycetidae</taxon>
        <taxon>Agaricales</taxon>
        <taxon>Marasmiineae</taxon>
        <taxon>Mycenaceae</taxon>
        <taxon>Mycena</taxon>
    </lineage>
</organism>
<accession>A0AAD7GJM5</accession>
<evidence type="ECO:0000313" key="2">
    <source>
        <dbReference type="Proteomes" id="UP001221757"/>
    </source>
</evidence>
<dbReference type="Proteomes" id="UP001221757">
    <property type="component" value="Unassembled WGS sequence"/>
</dbReference>